<dbReference type="RefSeq" id="WP_091215909.1">
    <property type="nucleotide sequence ID" value="NZ_FNHE01000003.1"/>
</dbReference>
<dbReference type="Proteomes" id="UP000198680">
    <property type="component" value="Unassembled WGS sequence"/>
</dbReference>
<proteinExistence type="predicted"/>
<gene>
    <name evidence="2" type="ORF">SAMN05660642_01529</name>
</gene>
<reference evidence="3" key="1">
    <citation type="submission" date="2016-10" db="EMBL/GenBank/DDBJ databases">
        <authorList>
            <person name="Varghese N."/>
            <person name="Submissions S."/>
        </authorList>
    </citation>
    <scope>NUCLEOTIDE SEQUENCE [LARGE SCALE GENOMIC DNA]</scope>
    <source>
        <strain evidence="3">DSM 45419</strain>
    </source>
</reference>
<sequence>MPRGSTEVSLVDGVRTPRGRHGGDPAAVEFAEACAARSIGVLRRLEIVNGDGPGVAMLVEEA</sequence>
<accession>A0A1G9Q8A5</accession>
<dbReference type="STRING" id="1137991.SAMN05660642_01529"/>
<keyword evidence="3" id="KW-1185">Reference proteome</keyword>
<name>A0A1G9Q8A5_9ACTN</name>
<dbReference type="AlphaFoldDB" id="A0A1G9Q8A5"/>
<evidence type="ECO:0000313" key="3">
    <source>
        <dbReference type="Proteomes" id="UP000198680"/>
    </source>
</evidence>
<dbReference type="EMBL" id="FNHE01000003">
    <property type="protein sequence ID" value="SDM06707.1"/>
    <property type="molecule type" value="Genomic_DNA"/>
</dbReference>
<protein>
    <submittedName>
        <fullName evidence="2">Uncharacterized protein</fullName>
    </submittedName>
</protein>
<feature type="region of interest" description="Disordered" evidence="1">
    <location>
        <begin position="1"/>
        <end position="24"/>
    </location>
</feature>
<evidence type="ECO:0000256" key="1">
    <source>
        <dbReference type="SAM" id="MobiDB-lite"/>
    </source>
</evidence>
<organism evidence="2 3">
    <name type="scientific">Geodermatophilus siccatus</name>
    <dbReference type="NCBI Taxonomy" id="1137991"/>
    <lineage>
        <taxon>Bacteria</taxon>
        <taxon>Bacillati</taxon>
        <taxon>Actinomycetota</taxon>
        <taxon>Actinomycetes</taxon>
        <taxon>Geodermatophilales</taxon>
        <taxon>Geodermatophilaceae</taxon>
        <taxon>Geodermatophilus</taxon>
    </lineage>
</organism>
<evidence type="ECO:0000313" key="2">
    <source>
        <dbReference type="EMBL" id="SDM06707.1"/>
    </source>
</evidence>